<accession>A0A9P6EQU9</accession>
<evidence type="ECO:0000256" key="1">
    <source>
        <dbReference type="SAM" id="SignalP"/>
    </source>
</evidence>
<sequence>MKNVALNLLLKKAALGALHISEEHDAPRCHPETRVAVQDDILEQINISLVSTIVWLYEAAGATA</sequence>
<feature type="chain" id="PRO_5040255250" evidence="1">
    <location>
        <begin position="17"/>
        <end position="64"/>
    </location>
</feature>
<dbReference type="AlphaFoldDB" id="A0A9P6EQU9"/>
<keyword evidence="1" id="KW-0732">Signal</keyword>
<protein>
    <submittedName>
        <fullName evidence="2">Uncharacterized protein</fullName>
    </submittedName>
</protein>
<organism evidence="2 3">
    <name type="scientific">Crepidotus variabilis</name>
    <dbReference type="NCBI Taxonomy" id="179855"/>
    <lineage>
        <taxon>Eukaryota</taxon>
        <taxon>Fungi</taxon>
        <taxon>Dikarya</taxon>
        <taxon>Basidiomycota</taxon>
        <taxon>Agaricomycotina</taxon>
        <taxon>Agaricomycetes</taxon>
        <taxon>Agaricomycetidae</taxon>
        <taxon>Agaricales</taxon>
        <taxon>Agaricineae</taxon>
        <taxon>Crepidotaceae</taxon>
        <taxon>Crepidotus</taxon>
    </lineage>
</organism>
<comment type="caution">
    <text evidence="2">The sequence shown here is derived from an EMBL/GenBank/DDBJ whole genome shotgun (WGS) entry which is preliminary data.</text>
</comment>
<feature type="signal peptide" evidence="1">
    <location>
        <begin position="1"/>
        <end position="16"/>
    </location>
</feature>
<dbReference type="EMBL" id="MU157829">
    <property type="protein sequence ID" value="KAF9533233.1"/>
    <property type="molecule type" value="Genomic_DNA"/>
</dbReference>
<dbReference type="OrthoDB" id="2928561at2759"/>
<name>A0A9P6EQU9_9AGAR</name>
<dbReference type="Proteomes" id="UP000807306">
    <property type="component" value="Unassembled WGS sequence"/>
</dbReference>
<reference evidence="2" key="1">
    <citation type="submission" date="2020-11" db="EMBL/GenBank/DDBJ databases">
        <authorList>
            <consortium name="DOE Joint Genome Institute"/>
            <person name="Ahrendt S."/>
            <person name="Riley R."/>
            <person name="Andreopoulos W."/>
            <person name="Labutti K."/>
            <person name="Pangilinan J."/>
            <person name="Ruiz-Duenas F.J."/>
            <person name="Barrasa J.M."/>
            <person name="Sanchez-Garcia M."/>
            <person name="Camarero S."/>
            <person name="Miyauchi S."/>
            <person name="Serrano A."/>
            <person name="Linde D."/>
            <person name="Babiker R."/>
            <person name="Drula E."/>
            <person name="Ayuso-Fernandez I."/>
            <person name="Pacheco R."/>
            <person name="Padilla G."/>
            <person name="Ferreira P."/>
            <person name="Barriuso J."/>
            <person name="Kellner H."/>
            <person name="Castanera R."/>
            <person name="Alfaro M."/>
            <person name="Ramirez L."/>
            <person name="Pisabarro A.G."/>
            <person name="Kuo A."/>
            <person name="Tritt A."/>
            <person name="Lipzen A."/>
            <person name="He G."/>
            <person name="Yan M."/>
            <person name="Ng V."/>
            <person name="Cullen D."/>
            <person name="Martin F."/>
            <person name="Rosso M.-N."/>
            <person name="Henrissat B."/>
            <person name="Hibbett D."/>
            <person name="Martinez A.T."/>
            <person name="Grigoriev I.V."/>
        </authorList>
    </citation>
    <scope>NUCLEOTIDE SEQUENCE</scope>
    <source>
        <strain evidence="2">CBS 506.95</strain>
    </source>
</reference>
<gene>
    <name evidence="2" type="ORF">CPB83DRAFT_890343</name>
</gene>
<evidence type="ECO:0000313" key="3">
    <source>
        <dbReference type="Proteomes" id="UP000807306"/>
    </source>
</evidence>
<proteinExistence type="predicted"/>
<keyword evidence="3" id="KW-1185">Reference proteome</keyword>
<evidence type="ECO:0000313" key="2">
    <source>
        <dbReference type="EMBL" id="KAF9533233.1"/>
    </source>
</evidence>